<dbReference type="Proteomes" id="UP000092321">
    <property type="component" value="Unassembled WGS sequence"/>
</dbReference>
<proteinExistence type="inferred from homology"/>
<evidence type="ECO:0000256" key="9">
    <source>
        <dbReference type="RuleBase" id="RU003514"/>
    </source>
</evidence>
<dbReference type="SUPFAM" id="SSF56747">
    <property type="entry name" value="Prim-pol domain"/>
    <property type="match status" value="1"/>
</dbReference>
<dbReference type="NCBIfam" id="TIGR00335">
    <property type="entry name" value="primase_sml"/>
    <property type="match status" value="1"/>
</dbReference>
<dbReference type="Pfam" id="PF01896">
    <property type="entry name" value="DNA_primase_S"/>
    <property type="match status" value="1"/>
</dbReference>
<evidence type="ECO:0000256" key="5">
    <source>
        <dbReference type="ARBA" id="ARBA00022695"/>
    </source>
</evidence>
<keyword evidence="6 9" id="KW-0235">DNA replication</keyword>
<evidence type="ECO:0000256" key="3">
    <source>
        <dbReference type="ARBA" id="ARBA00022515"/>
    </source>
</evidence>
<dbReference type="EC" id="2.7.7.-" evidence="9"/>
<gene>
    <name evidence="10" type="ORF">HANVADRAFT_17934</name>
</gene>
<keyword evidence="7" id="KW-0479">Metal-binding</keyword>
<dbReference type="PANTHER" id="PTHR10536">
    <property type="entry name" value="DNA PRIMASE SMALL SUBUNIT"/>
    <property type="match status" value="1"/>
</dbReference>
<comment type="similarity">
    <text evidence="1 9">Belongs to the eukaryotic-type primase small subunit family.</text>
</comment>
<evidence type="ECO:0000256" key="8">
    <source>
        <dbReference type="ARBA" id="ARBA00023163"/>
    </source>
</evidence>
<comment type="caution">
    <text evidence="10">The sequence shown here is derived from an EMBL/GenBank/DDBJ whole genome shotgun (WGS) entry which is preliminary data.</text>
</comment>
<evidence type="ECO:0000313" key="11">
    <source>
        <dbReference type="Proteomes" id="UP000092321"/>
    </source>
</evidence>
<dbReference type="Gene3D" id="3.90.920.10">
    <property type="entry name" value="DNA primase, PRIM domain"/>
    <property type="match status" value="1"/>
</dbReference>
<keyword evidence="4 9" id="KW-0808">Transferase</keyword>
<evidence type="ECO:0000256" key="4">
    <source>
        <dbReference type="ARBA" id="ARBA00022679"/>
    </source>
</evidence>
<keyword evidence="3 9" id="KW-0639">Primosome</keyword>
<dbReference type="InterPro" id="IPR002755">
    <property type="entry name" value="DNA_primase_S"/>
</dbReference>
<dbReference type="EMBL" id="LXPE01000004">
    <property type="protein sequence ID" value="OBA28372.1"/>
    <property type="molecule type" value="Genomic_DNA"/>
</dbReference>
<protein>
    <recommendedName>
        <fullName evidence="9">DNA primase</fullName>
        <ecNumber evidence="9">2.7.7.-</ecNumber>
    </recommendedName>
</protein>
<dbReference type="GO" id="GO:0006269">
    <property type="term" value="P:DNA replication, synthesis of primer"/>
    <property type="evidence" value="ECO:0007669"/>
    <property type="project" value="UniProtKB-KW"/>
</dbReference>
<dbReference type="GO" id="GO:0046872">
    <property type="term" value="F:metal ion binding"/>
    <property type="evidence" value="ECO:0007669"/>
    <property type="project" value="UniProtKB-KW"/>
</dbReference>
<feature type="non-terminal residue" evidence="10">
    <location>
        <position position="352"/>
    </location>
</feature>
<keyword evidence="8" id="KW-0804">Transcription</keyword>
<keyword evidence="11" id="KW-1185">Reference proteome</keyword>
<sequence length="352" mass="40882">NAESLKEYYITSFPSKSVYEWLTRKRVFSPKSNAANNREIAYEYQSGAYGRYLTFPTFKQFYDRLTSTVPNRFEIGAIYENVPKKIENLFGNGKPAGSSNTAIDKEFVFDIDMDDYDPYRTCCSGSQICDSCWAIFINCSIEILSTILYEYFNWNNFFFVYSGRRGLHLWVMDYEARILNDIERSKVMDFLNLCKNRNSEVRLNNTSSNNCLSRPLNPFIEDSLHIASKYFNLLLEEQEPFSDLKNTKKILCTQFPAITSQLNTFYMSTGSNSSSIAKWKAINDVYLKQMQLKLGRNYNDVKEKTKLLEQKEEVVLKYLYPKFDIEVSKKIGHLLKSPFCIHPGTGNVCVPF</sequence>
<evidence type="ECO:0000256" key="1">
    <source>
        <dbReference type="ARBA" id="ARBA00009762"/>
    </source>
</evidence>
<dbReference type="AlphaFoldDB" id="A0A1B7THZ6"/>
<dbReference type="OrthoDB" id="19606at2759"/>
<evidence type="ECO:0000256" key="2">
    <source>
        <dbReference type="ARBA" id="ARBA00022478"/>
    </source>
</evidence>
<accession>A0A1B7THZ6</accession>
<organism evidence="10 11">
    <name type="scientific">Hanseniaspora valbyensis NRRL Y-1626</name>
    <dbReference type="NCBI Taxonomy" id="766949"/>
    <lineage>
        <taxon>Eukaryota</taxon>
        <taxon>Fungi</taxon>
        <taxon>Dikarya</taxon>
        <taxon>Ascomycota</taxon>
        <taxon>Saccharomycotina</taxon>
        <taxon>Saccharomycetes</taxon>
        <taxon>Saccharomycodales</taxon>
        <taxon>Saccharomycodaceae</taxon>
        <taxon>Hanseniaspora</taxon>
    </lineage>
</organism>
<dbReference type="InterPro" id="IPR014052">
    <property type="entry name" value="DNA_primase_ssu_euk/arc"/>
</dbReference>
<name>A0A1B7THZ6_9ASCO</name>
<keyword evidence="2 9" id="KW-0240">DNA-directed RNA polymerase</keyword>
<keyword evidence="5" id="KW-0548">Nucleotidyltransferase</keyword>
<dbReference type="GO" id="GO:0005658">
    <property type="term" value="C:alpha DNA polymerase:primase complex"/>
    <property type="evidence" value="ECO:0007669"/>
    <property type="project" value="UniProtKB-ARBA"/>
</dbReference>
<evidence type="ECO:0000313" key="10">
    <source>
        <dbReference type="EMBL" id="OBA28372.1"/>
    </source>
</evidence>
<reference evidence="11" key="1">
    <citation type="journal article" date="2016" name="Proc. Natl. Acad. Sci. U.S.A.">
        <title>Comparative genomics of biotechnologically important yeasts.</title>
        <authorList>
            <person name="Riley R."/>
            <person name="Haridas S."/>
            <person name="Wolfe K.H."/>
            <person name="Lopes M.R."/>
            <person name="Hittinger C.T."/>
            <person name="Goeker M."/>
            <person name="Salamov A.A."/>
            <person name="Wisecaver J.H."/>
            <person name="Long T.M."/>
            <person name="Calvey C.H."/>
            <person name="Aerts A.L."/>
            <person name="Barry K.W."/>
            <person name="Choi C."/>
            <person name="Clum A."/>
            <person name="Coughlan A.Y."/>
            <person name="Deshpande S."/>
            <person name="Douglass A.P."/>
            <person name="Hanson S.J."/>
            <person name="Klenk H.-P."/>
            <person name="LaButti K.M."/>
            <person name="Lapidus A."/>
            <person name="Lindquist E.A."/>
            <person name="Lipzen A.M."/>
            <person name="Meier-Kolthoff J.P."/>
            <person name="Ohm R.A."/>
            <person name="Otillar R.P."/>
            <person name="Pangilinan J.L."/>
            <person name="Peng Y."/>
            <person name="Rokas A."/>
            <person name="Rosa C.A."/>
            <person name="Scheuner C."/>
            <person name="Sibirny A.A."/>
            <person name="Slot J.C."/>
            <person name="Stielow J.B."/>
            <person name="Sun H."/>
            <person name="Kurtzman C.P."/>
            <person name="Blackwell M."/>
            <person name="Grigoriev I.V."/>
            <person name="Jeffries T.W."/>
        </authorList>
    </citation>
    <scope>NUCLEOTIDE SEQUENCE [LARGE SCALE GENOMIC DNA]</scope>
    <source>
        <strain evidence="11">NRRL Y-1626</strain>
    </source>
</reference>
<evidence type="ECO:0000256" key="6">
    <source>
        <dbReference type="ARBA" id="ARBA00022705"/>
    </source>
</evidence>
<feature type="non-terminal residue" evidence="10">
    <location>
        <position position="1"/>
    </location>
</feature>
<dbReference type="GO" id="GO:0003899">
    <property type="term" value="F:DNA-directed RNA polymerase activity"/>
    <property type="evidence" value="ECO:0007669"/>
    <property type="project" value="InterPro"/>
</dbReference>
<evidence type="ECO:0000256" key="7">
    <source>
        <dbReference type="ARBA" id="ARBA00022723"/>
    </source>
</evidence>